<name>A0ACC0NT73_RHOML</name>
<comment type="caution">
    <text evidence="1">The sequence shown here is derived from an EMBL/GenBank/DDBJ whole genome shotgun (WGS) entry which is preliminary data.</text>
</comment>
<dbReference type="EMBL" id="CM046392">
    <property type="protein sequence ID" value="KAI8555683.1"/>
    <property type="molecule type" value="Genomic_DNA"/>
</dbReference>
<evidence type="ECO:0000313" key="2">
    <source>
        <dbReference type="Proteomes" id="UP001062846"/>
    </source>
</evidence>
<proteinExistence type="predicted"/>
<reference evidence="1" key="1">
    <citation type="submission" date="2022-02" db="EMBL/GenBank/DDBJ databases">
        <title>Plant Genome Project.</title>
        <authorList>
            <person name="Zhang R.-G."/>
        </authorList>
    </citation>
    <scope>NUCLEOTIDE SEQUENCE</scope>
    <source>
        <strain evidence="1">AT1</strain>
    </source>
</reference>
<evidence type="ECO:0000313" key="1">
    <source>
        <dbReference type="EMBL" id="KAI8555683.1"/>
    </source>
</evidence>
<accession>A0ACC0NT73</accession>
<protein>
    <submittedName>
        <fullName evidence="1">Uncharacterized protein</fullName>
    </submittedName>
</protein>
<keyword evidence="2" id="KW-1185">Reference proteome</keyword>
<sequence>MCSVWFNNASLIQNLWCIANAAKIRELPIAPVPQLAMPTPNEDSEDDITKIANLPMSVEKVLHALKFPLMLFFNHDRRCNWKHRSSSIFRGCSRSLQKFNVHSMSAKDIVEPIDRSEELLALPSNTPNKKSKRSDHESSSSTSAPTTDETPNSPNNNN</sequence>
<gene>
    <name evidence="1" type="ORF">RHMOL_Rhmol05G0192600</name>
</gene>
<dbReference type="Proteomes" id="UP001062846">
    <property type="component" value="Chromosome 5"/>
</dbReference>
<organism evidence="1 2">
    <name type="scientific">Rhododendron molle</name>
    <name type="common">Chinese azalea</name>
    <name type="synonym">Azalea mollis</name>
    <dbReference type="NCBI Taxonomy" id="49168"/>
    <lineage>
        <taxon>Eukaryota</taxon>
        <taxon>Viridiplantae</taxon>
        <taxon>Streptophyta</taxon>
        <taxon>Embryophyta</taxon>
        <taxon>Tracheophyta</taxon>
        <taxon>Spermatophyta</taxon>
        <taxon>Magnoliopsida</taxon>
        <taxon>eudicotyledons</taxon>
        <taxon>Gunneridae</taxon>
        <taxon>Pentapetalae</taxon>
        <taxon>asterids</taxon>
        <taxon>Ericales</taxon>
        <taxon>Ericaceae</taxon>
        <taxon>Ericoideae</taxon>
        <taxon>Rhodoreae</taxon>
        <taxon>Rhododendron</taxon>
    </lineage>
</organism>